<dbReference type="Proteomes" id="UP000198372">
    <property type="component" value="Unassembled WGS sequence"/>
</dbReference>
<organism evidence="2 3">
    <name type="scientific">Microbotryum intermedium</name>
    <dbReference type="NCBI Taxonomy" id="269621"/>
    <lineage>
        <taxon>Eukaryota</taxon>
        <taxon>Fungi</taxon>
        <taxon>Dikarya</taxon>
        <taxon>Basidiomycota</taxon>
        <taxon>Pucciniomycotina</taxon>
        <taxon>Microbotryomycetes</taxon>
        <taxon>Microbotryales</taxon>
        <taxon>Microbotryaceae</taxon>
        <taxon>Microbotryum</taxon>
    </lineage>
</organism>
<gene>
    <name evidence="2" type="ORF">BQ2448_1222</name>
</gene>
<protein>
    <submittedName>
        <fullName evidence="2">BQ2448_1222 protein</fullName>
    </submittedName>
</protein>
<evidence type="ECO:0000256" key="1">
    <source>
        <dbReference type="SAM" id="MobiDB-lite"/>
    </source>
</evidence>
<dbReference type="PANTHER" id="PTHR36986:SF1">
    <property type="entry name" value="UPF0643 PROTEIN PB2B2.08"/>
    <property type="match status" value="1"/>
</dbReference>
<name>A0A238FFB6_9BASI</name>
<dbReference type="OrthoDB" id="2535169at2759"/>
<keyword evidence="3" id="KW-1185">Reference proteome</keyword>
<feature type="region of interest" description="Disordered" evidence="1">
    <location>
        <begin position="66"/>
        <end position="99"/>
    </location>
</feature>
<evidence type="ECO:0000313" key="2">
    <source>
        <dbReference type="EMBL" id="SCV69828.1"/>
    </source>
</evidence>
<accession>A0A238FFB6</accession>
<evidence type="ECO:0000313" key="3">
    <source>
        <dbReference type="Proteomes" id="UP000198372"/>
    </source>
</evidence>
<dbReference type="PANTHER" id="PTHR36986">
    <property type="entry name" value="UPF0643 PROTEIN PB2B2.08"/>
    <property type="match status" value="1"/>
</dbReference>
<sequence>MTYSTLQQCPTPSTSSVGDDFSEITSTKTQFALSANPPSSSIKATGCPFSSITTSKPKSALADFRCPILGSQGRPSTSKRSGSTSTSRSRAPTECPDLRRTPSAELLYLPPLLSLLPRLTEQTALSDVTNTRVGYTRSHLPSIDEASIALHHALHALQPKTDRYAYEPYDEAFNSDDVKLPVHLEREWYIVAFRSTRAKDSPSRDLYEADRQAHEEAVTVSTRTFDPFRNPRLSPSYHFDDLQAGGLLAYWFGVPNSHGSNLATCIWMSRAHAVRAIAGPKHVEAMRLAEAMYANYDLERYVLRKTKGELGVTIEPWRGGEVDFGADYESHELA</sequence>
<dbReference type="EMBL" id="FMSP01000005">
    <property type="protein sequence ID" value="SCV69828.1"/>
    <property type="molecule type" value="Genomic_DNA"/>
</dbReference>
<reference evidence="3" key="1">
    <citation type="submission" date="2016-09" db="EMBL/GenBank/DDBJ databases">
        <authorList>
            <person name="Jeantristanb JTB J.-T."/>
            <person name="Ricardo R."/>
        </authorList>
    </citation>
    <scope>NUCLEOTIDE SEQUENCE [LARGE SCALE GENOMIC DNA]</scope>
</reference>
<proteinExistence type="predicted"/>
<feature type="region of interest" description="Disordered" evidence="1">
    <location>
        <begin position="1"/>
        <end position="22"/>
    </location>
</feature>
<feature type="compositionally biased region" description="Low complexity" evidence="1">
    <location>
        <begin position="76"/>
        <end position="90"/>
    </location>
</feature>
<dbReference type="AlphaFoldDB" id="A0A238FFB6"/>